<evidence type="ECO:0000256" key="2">
    <source>
        <dbReference type="SAM" id="SignalP"/>
    </source>
</evidence>
<dbReference type="InterPro" id="IPR008969">
    <property type="entry name" value="CarboxyPept-like_regulatory"/>
</dbReference>
<dbReference type="EMBL" id="KT754700">
    <property type="protein sequence ID" value="ALS04534.1"/>
    <property type="molecule type" value="mRNA"/>
</dbReference>
<name>A0A0U2M9K4_ACAPC</name>
<dbReference type="EMBL" id="KT754701">
    <property type="protein sequence ID" value="ALS04535.1"/>
    <property type="molecule type" value="mRNA"/>
</dbReference>
<evidence type="ECO:0000313" key="3">
    <source>
        <dbReference type="EMBL" id="ALS04535.1"/>
    </source>
</evidence>
<evidence type="ECO:0000256" key="1">
    <source>
        <dbReference type="SAM" id="MobiDB-lite"/>
    </source>
</evidence>
<feature type="signal peptide" evidence="2">
    <location>
        <begin position="1"/>
        <end position="19"/>
    </location>
</feature>
<sequence>MIIRYFSILLWLLGPGVNSNYRGSTSYSRSDYSKSSPYGGYSSKYSGNSYNSRPEYGSRYESPDRYEEPGYPGQYERPDYGKNYYKPSYGHKAFQGKKKSEPCCSLATTKLEVTVLDDVRQPLEGACVHFADSDKMQDTKTDDYGVAVYTVGCCKVHIMVNMPGYQSATREIYLDGDEICETYEKKVVFELEAKCTYKAWIYGVDDLREKSAPGLVSYQYGCDRGNIHHVGGGQVVVAETEEGSGYYDCDDDYTYAAVCLGGCQPGDDVTVKVTAPGSDFISVQEVSGDIVDDDNAVALNVPPLSTHDEELGYNQLLVQFNLYYMFNYVPCLVYSWEIFTVEDGDTLPDERDTVNVADGTFGVIDNLSPDKQLLVMAKIASKDCDCDGDDDIYNENLKGSITISDDACESKTFEVDIYSFFFDYYAQYSDCLLLACICGGSDIHRVVAPTEFSASQQDLENNPNPFNTYCASECY</sequence>
<organism evidence="3">
    <name type="scientific">Acartia pacifica</name>
    <name type="common">Copepod</name>
    <dbReference type="NCBI Taxonomy" id="335913"/>
    <lineage>
        <taxon>Eukaryota</taxon>
        <taxon>Metazoa</taxon>
        <taxon>Ecdysozoa</taxon>
        <taxon>Arthropoda</taxon>
        <taxon>Crustacea</taxon>
        <taxon>Multicrustacea</taxon>
        <taxon>Hexanauplia</taxon>
        <taxon>Copepoda</taxon>
        <taxon>Calanoida</taxon>
        <taxon>Acartiidae</taxon>
        <taxon>Acartia</taxon>
    </lineage>
</organism>
<feature type="chain" id="PRO_5010926632" evidence="2">
    <location>
        <begin position="20"/>
        <end position="475"/>
    </location>
</feature>
<dbReference type="AlphaFoldDB" id="A0A0U2M9K4"/>
<accession>A0A0U2M9K4</accession>
<reference evidence="3" key="1">
    <citation type="journal article" date="2015" name="Sci. Rep.">
        <title>Spliced leader RNA trans-splicing discovered in copepods.</title>
        <authorList>
            <person name="Yang F."/>
            <person name="Xu D."/>
            <person name="Zhuang Y."/>
            <person name="Yi X."/>
            <person name="Huang Y."/>
            <person name="Chen H."/>
            <person name="Lin S."/>
            <person name="Campbell D.A."/>
            <person name="Sturm N.R."/>
            <person name="Liu G."/>
            <person name="Zhang H."/>
        </authorList>
    </citation>
    <scope>NUCLEOTIDE SEQUENCE</scope>
</reference>
<dbReference type="SUPFAM" id="SSF49464">
    <property type="entry name" value="Carboxypeptidase regulatory domain-like"/>
    <property type="match status" value="1"/>
</dbReference>
<keyword evidence="2" id="KW-0732">Signal</keyword>
<protein>
    <submittedName>
        <fullName evidence="3">Uncharacterized protein</fullName>
    </submittedName>
</protein>
<feature type="compositionally biased region" description="Basic and acidic residues" evidence="1">
    <location>
        <begin position="56"/>
        <end position="68"/>
    </location>
</feature>
<proteinExistence type="evidence at transcript level"/>
<feature type="region of interest" description="Disordered" evidence="1">
    <location>
        <begin position="52"/>
        <end position="79"/>
    </location>
</feature>